<name>A0AAE0SLT7_9BIVA</name>
<comment type="caution">
    <text evidence="1">The sequence shown here is derived from an EMBL/GenBank/DDBJ whole genome shotgun (WGS) entry which is preliminary data.</text>
</comment>
<protein>
    <submittedName>
        <fullName evidence="1">Uncharacterized protein</fullName>
    </submittedName>
</protein>
<proteinExistence type="predicted"/>
<keyword evidence="2" id="KW-1185">Reference proteome</keyword>
<dbReference type="AlphaFoldDB" id="A0AAE0SLT7"/>
<organism evidence="1 2">
    <name type="scientific">Potamilus streckersoni</name>
    <dbReference type="NCBI Taxonomy" id="2493646"/>
    <lineage>
        <taxon>Eukaryota</taxon>
        <taxon>Metazoa</taxon>
        <taxon>Spiralia</taxon>
        <taxon>Lophotrochozoa</taxon>
        <taxon>Mollusca</taxon>
        <taxon>Bivalvia</taxon>
        <taxon>Autobranchia</taxon>
        <taxon>Heteroconchia</taxon>
        <taxon>Palaeoheterodonta</taxon>
        <taxon>Unionida</taxon>
        <taxon>Unionoidea</taxon>
        <taxon>Unionidae</taxon>
        <taxon>Ambleminae</taxon>
        <taxon>Lampsilini</taxon>
        <taxon>Potamilus</taxon>
    </lineage>
</organism>
<dbReference type="EMBL" id="JAEAOA010000884">
    <property type="protein sequence ID" value="KAK3593783.1"/>
    <property type="molecule type" value="Genomic_DNA"/>
</dbReference>
<evidence type="ECO:0000313" key="1">
    <source>
        <dbReference type="EMBL" id="KAK3593783.1"/>
    </source>
</evidence>
<accession>A0AAE0SLT7</accession>
<reference evidence="1" key="3">
    <citation type="submission" date="2023-05" db="EMBL/GenBank/DDBJ databases">
        <authorList>
            <person name="Smith C.H."/>
        </authorList>
    </citation>
    <scope>NUCLEOTIDE SEQUENCE</scope>
    <source>
        <strain evidence="1">CHS0354</strain>
        <tissue evidence="1">Mantle</tissue>
    </source>
</reference>
<dbReference type="Proteomes" id="UP001195483">
    <property type="component" value="Unassembled WGS sequence"/>
</dbReference>
<sequence>MAERAGVGRKLSNVDALSRNPCAVCRRKQESDEISDDDFELSNCQKASSPLSQIFGTPSDFVQISPNGNSQKKRLDVDSFPVQENDLDFVKVVTQAQKAHMETVSKPT</sequence>
<gene>
    <name evidence="1" type="ORF">CHS0354_014325</name>
</gene>
<reference evidence="1" key="2">
    <citation type="journal article" date="2021" name="Genome Biol. Evol.">
        <title>Developing a high-quality reference genome for a parasitic bivalve with doubly uniparental inheritance (Bivalvia: Unionida).</title>
        <authorList>
            <person name="Smith C.H."/>
        </authorList>
    </citation>
    <scope>NUCLEOTIDE SEQUENCE</scope>
    <source>
        <strain evidence="1">CHS0354</strain>
        <tissue evidence="1">Mantle</tissue>
    </source>
</reference>
<evidence type="ECO:0000313" key="2">
    <source>
        <dbReference type="Proteomes" id="UP001195483"/>
    </source>
</evidence>
<reference evidence="1" key="1">
    <citation type="journal article" date="2021" name="Genome Biol. Evol.">
        <title>A High-Quality Reference Genome for a Parasitic Bivalve with Doubly Uniparental Inheritance (Bivalvia: Unionida).</title>
        <authorList>
            <person name="Smith C.H."/>
        </authorList>
    </citation>
    <scope>NUCLEOTIDE SEQUENCE</scope>
    <source>
        <strain evidence="1">CHS0354</strain>
    </source>
</reference>